<feature type="region of interest" description="Disordered" evidence="11">
    <location>
        <begin position="104"/>
        <end position="331"/>
    </location>
</feature>
<evidence type="ECO:0000256" key="11">
    <source>
        <dbReference type="SAM" id="MobiDB-lite"/>
    </source>
</evidence>
<dbReference type="InterPro" id="IPR011709">
    <property type="entry name" value="DEAD-box_helicase_OB_fold"/>
</dbReference>
<feature type="compositionally biased region" description="Basic and acidic residues" evidence="11">
    <location>
        <begin position="737"/>
        <end position="755"/>
    </location>
</feature>
<evidence type="ECO:0000256" key="7">
    <source>
        <dbReference type="ARBA" id="ARBA00022840"/>
    </source>
</evidence>
<dbReference type="InterPro" id="IPR007502">
    <property type="entry name" value="Helicase-assoc_dom"/>
</dbReference>
<dbReference type="SMART" id="SM00847">
    <property type="entry name" value="HA2"/>
    <property type="match status" value="1"/>
</dbReference>
<evidence type="ECO:0000256" key="1">
    <source>
        <dbReference type="ARBA" id="ARBA00004604"/>
    </source>
</evidence>
<feature type="compositionally biased region" description="Basic and acidic residues" evidence="11">
    <location>
        <begin position="372"/>
        <end position="385"/>
    </location>
</feature>
<organism evidence="14 15">
    <name type="scientific">Phellinidium pouzarii</name>
    <dbReference type="NCBI Taxonomy" id="167371"/>
    <lineage>
        <taxon>Eukaryota</taxon>
        <taxon>Fungi</taxon>
        <taxon>Dikarya</taxon>
        <taxon>Basidiomycota</taxon>
        <taxon>Agaricomycotina</taxon>
        <taxon>Agaricomycetes</taxon>
        <taxon>Hymenochaetales</taxon>
        <taxon>Hymenochaetaceae</taxon>
        <taxon>Phellinidium</taxon>
    </lineage>
</organism>
<comment type="similarity">
    <text evidence="2">Belongs to the DEAD box helicase family. DEAH subfamily.</text>
</comment>
<proteinExistence type="inferred from homology"/>
<comment type="subcellular location">
    <subcellularLocation>
        <location evidence="1">Nucleus</location>
        <location evidence="1">Nucleolus</location>
    </subcellularLocation>
</comment>
<evidence type="ECO:0000256" key="10">
    <source>
        <dbReference type="ARBA" id="ARBA00047984"/>
    </source>
</evidence>
<evidence type="ECO:0000256" key="3">
    <source>
        <dbReference type="ARBA" id="ARBA00012552"/>
    </source>
</evidence>
<dbReference type="AlphaFoldDB" id="A0A4S4LIL0"/>
<dbReference type="SMART" id="SM00487">
    <property type="entry name" value="DEXDc"/>
    <property type="match status" value="1"/>
</dbReference>
<dbReference type="EC" id="3.6.4.13" evidence="3"/>
<dbReference type="InterPro" id="IPR014001">
    <property type="entry name" value="Helicase_ATP-bd"/>
</dbReference>
<dbReference type="EMBL" id="SGPK01000019">
    <property type="protein sequence ID" value="THH11168.1"/>
    <property type="molecule type" value="Genomic_DNA"/>
</dbReference>
<feature type="region of interest" description="Disordered" evidence="11">
    <location>
        <begin position="352"/>
        <end position="385"/>
    </location>
</feature>
<dbReference type="Proteomes" id="UP000308199">
    <property type="component" value="Unassembled WGS sequence"/>
</dbReference>
<dbReference type="CDD" id="cd18791">
    <property type="entry name" value="SF2_C_RHA"/>
    <property type="match status" value="1"/>
</dbReference>
<evidence type="ECO:0000313" key="14">
    <source>
        <dbReference type="EMBL" id="THH11168.1"/>
    </source>
</evidence>
<evidence type="ECO:0000256" key="2">
    <source>
        <dbReference type="ARBA" id="ARBA00008792"/>
    </source>
</evidence>
<dbReference type="PROSITE" id="PS51192">
    <property type="entry name" value="HELICASE_ATP_BIND_1"/>
    <property type="match status" value="1"/>
</dbReference>
<dbReference type="CDD" id="cd17982">
    <property type="entry name" value="DEXHc_DHX37"/>
    <property type="match status" value="1"/>
</dbReference>
<keyword evidence="15" id="KW-1185">Reference proteome</keyword>
<evidence type="ECO:0000259" key="13">
    <source>
        <dbReference type="PROSITE" id="PS51194"/>
    </source>
</evidence>
<dbReference type="PANTHER" id="PTHR18934">
    <property type="entry name" value="ATP-DEPENDENT RNA HELICASE"/>
    <property type="match status" value="1"/>
</dbReference>
<evidence type="ECO:0000259" key="12">
    <source>
        <dbReference type="PROSITE" id="PS51192"/>
    </source>
</evidence>
<dbReference type="GO" id="GO:0003724">
    <property type="term" value="F:RNA helicase activity"/>
    <property type="evidence" value="ECO:0007669"/>
    <property type="project" value="UniProtKB-EC"/>
</dbReference>
<dbReference type="FunFam" id="3.40.50.300:FF:003770">
    <property type="entry name" value="ATP-dependent RNA helicase DHR1, putative"/>
    <property type="match status" value="1"/>
</dbReference>
<dbReference type="FunFam" id="3.40.50.300:FF:000637">
    <property type="entry name" value="ATP-dependent RNA helicase DHX37/DHR1"/>
    <property type="match status" value="1"/>
</dbReference>
<dbReference type="PANTHER" id="PTHR18934:SF99">
    <property type="entry name" value="ATP-DEPENDENT RNA HELICASE DHX37-RELATED"/>
    <property type="match status" value="1"/>
</dbReference>
<dbReference type="PROSITE" id="PS00690">
    <property type="entry name" value="DEAH_ATP_HELICASE"/>
    <property type="match status" value="1"/>
</dbReference>
<dbReference type="Pfam" id="PF04408">
    <property type="entry name" value="WHD_HA2"/>
    <property type="match status" value="1"/>
</dbReference>
<dbReference type="OrthoDB" id="10253254at2759"/>
<evidence type="ECO:0000256" key="4">
    <source>
        <dbReference type="ARBA" id="ARBA00022741"/>
    </source>
</evidence>
<sequence>MNHVREKYNARARQSSRPTKRAKLSHRCEVAVEIDPNADIHVPKTKNQKEEERRQRLKQELLEQESKSKFTSKKKRRLEKYIDKKLKKEDRVDILKKLAQSQAQLPSTLHLQSSSTLGSRKMQTHEELQAKLEDKEVRRAMESRVKGRRPGRTVYSGIDGASEDEDMDGIETKKPTAPEPGSSRASPVIVDDGDEKPEPPVTIHTQVSMVEKIAIGSALRKNKDGTFQEPKVMKRRAKGKRTAFRGWGKDLHVAEAENAEEASDSSFNSSDSSEDDEKEVDNDSDSESNSNGASESESSEGTGSDSRSSEDEEAEVEENTTNTKRKRVGFKDWAVQQLGVAKGYAPLNTAENETVATLPDPTAKRPSKKQSGPREMRGPLGEDLHLPNTALAEQLKPVLSTPESSSSPPQKAASKFVNIERSNDVQAARLELPILAEEQPIIEAVRLNPVVVLCGATGSGKTTQVPQFLYEAGMMLIYEVLSDNPGMIGITQPRRVAAMSMAARVGHELALLPPQVAYQVRYDASTAPTTAIKFMTDGVLLRELATDFALNKYSVIIVDEAHERSVNTDILIGALSRIVRLREDLWKEGKEGVKPLRLIIMSATLRISDFAENATLFPTPPPVLRVDARQHPVAVHFARRTHSDYITEAIKKTCKIHARLPPGGILIFLTGQNEISGVCRRLEASFGKEKILARNKKKNAASLRKERNNQTTDESPKAAKVAPAFADVEVEEMELGDFEHDTTDIDDRDQPKDLDPEALDTDEEDEENKALGINAEDSEVPMHILPLYSILPTDQQMRVFEPPPPGMRLVVVVTNVAETSLTIPGIRYVVDCGRAKERTYDATTGVQSFRVNWISKASAEQRSGRAGRTGPGHCYRLYSSALFEHHFDQFARPEILQMPIEGIVLQMKSMHIDTVTNFPFPTPPDRTRMRKAEELLIHLGALAPASAIPRIPTGPVDGPITDLGRAMALFPLSPRFAKMLVSGQQHGCLPYVIAIVAALSVGDPFIHEEALQTDPTRDDAEELSLVRSDNVETKELNKLRRRDFFKSQETHSKLGKGLSDVFRILSVVGAYEFSGGGHQFCHDHFVRPKAMEEIHKLRTQISSIASTNFPNLDAGFVRNLKPPTDLQIKVLRQLLCSAFIDQIAVRKDLIQNTEMSGNKYATTRGVPYRALGISEDVFIHPGSMLYSKAPPDFVMFQEAVRSSQLWLKTLTVVNSAWLSALGKGSMCTFSKPTKNSLGVLMVIPRFGPDAWELPAVKAQTIA</sequence>
<dbReference type="GO" id="GO:0003723">
    <property type="term" value="F:RNA binding"/>
    <property type="evidence" value="ECO:0007669"/>
    <property type="project" value="UniProtKB-KW"/>
</dbReference>
<feature type="compositionally biased region" description="Polar residues" evidence="11">
    <location>
        <begin position="104"/>
        <end position="118"/>
    </location>
</feature>
<accession>A0A4S4LIL0</accession>
<evidence type="ECO:0000256" key="8">
    <source>
        <dbReference type="ARBA" id="ARBA00022884"/>
    </source>
</evidence>
<dbReference type="Gene3D" id="3.40.50.300">
    <property type="entry name" value="P-loop containing nucleotide triphosphate hydrolases"/>
    <property type="match status" value="3"/>
</dbReference>
<dbReference type="GO" id="GO:0005730">
    <property type="term" value="C:nucleolus"/>
    <property type="evidence" value="ECO:0007669"/>
    <property type="project" value="UniProtKB-SubCell"/>
</dbReference>
<dbReference type="InterPro" id="IPR001650">
    <property type="entry name" value="Helicase_C-like"/>
</dbReference>
<feature type="region of interest" description="Disordered" evidence="11">
    <location>
        <begin position="1"/>
        <end position="76"/>
    </location>
</feature>
<evidence type="ECO:0000256" key="6">
    <source>
        <dbReference type="ARBA" id="ARBA00022806"/>
    </source>
</evidence>
<protein>
    <recommendedName>
        <fullName evidence="3">RNA helicase</fullName>
        <ecNumber evidence="3">3.6.4.13</ecNumber>
    </recommendedName>
</protein>
<dbReference type="GO" id="GO:0016787">
    <property type="term" value="F:hydrolase activity"/>
    <property type="evidence" value="ECO:0007669"/>
    <property type="project" value="UniProtKB-KW"/>
</dbReference>
<evidence type="ECO:0000256" key="9">
    <source>
        <dbReference type="ARBA" id="ARBA00023242"/>
    </source>
</evidence>
<feature type="region of interest" description="Disordered" evidence="11">
    <location>
        <begin position="737"/>
        <end position="768"/>
    </location>
</feature>
<keyword evidence="8" id="KW-0694">RNA-binding</keyword>
<reference evidence="14 15" key="1">
    <citation type="submission" date="2019-02" db="EMBL/GenBank/DDBJ databases">
        <title>Genome sequencing of the rare red list fungi Phellinidium pouzarii.</title>
        <authorList>
            <person name="Buettner E."/>
            <person name="Kellner H."/>
        </authorList>
    </citation>
    <scope>NUCLEOTIDE SEQUENCE [LARGE SCALE GENOMIC DNA]</scope>
    <source>
        <strain evidence="14 15">DSM 108285</strain>
    </source>
</reference>
<keyword evidence="5" id="KW-0378">Hydrolase</keyword>
<dbReference type="Pfam" id="PF21010">
    <property type="entry name" value="HA2_C"/>
    <property type="match status" value="1"/>
</dbReference>
<keyword evidence="9" id="KW-0539">Nucleus</keyword>
<feature type="compositionally biased region" description="Acidic residues" evidence="11">
    <location>
        <begin position="756"/>
        <end position="767"/>
    </location>
</feature>
<dbReference type="InterPro" id="IPR002464">
    <property type="entry name" value="DNA/RNA_helicase_DEAH_CS"/>
</dbReference>
<feature type="compositionally biased region" description="Low complexity" evidence="11">
    <location>
        <begin position="287"/>
        <end position="306"/>
    </location>
</feature>
<feature type="domain" description="Helicase C-terminal" evidence="13">
    <location>
        <begin position="737"/>
        <end position="911"/>
    </location>
</feature>
<evidence type="ECO:0000256" key="5">
    <source>
        <dbReference type="ARBA" id="ARBA00022801"/>
    </source>
</evidence>
<comment type="catalytic activity">
    <reaction evidence="10">
        <text>ATP + H2O = ADP + phosphate + H(+)</text>
        <dbReference type="Rhea" id="RHEA:13065"/>
        <dbReference type="ChEBI" id="CHEBI:15377"/>
        <dbReference type="ChEBI" id="CHEBI:15378"/>
        <dbReference type="ChEBI" id="CHEBI:30616"/>
        <dbReference type="ChEBI" id="CHEBI:43474"/>
        <dbReference type="ChEBI" id="CHEBI:456216"/>
        <dbReference type="EC" id="3.6.4.13"/>
    </reaction>
</comment>
<dbReference type="Pfam" id="PF07717">
    <property type="entry name" value="OB_NTP_bind"/>
    <property type="match status" value="1"/>
</dbReference>
<keyword evidence="6" id="KW-0347">Helicase</keyword>
<evidence type="ECO:0000313" key="15">
    <source>
        <dbReference type="Proteomes" id="UP000308199"/>
    </source>
</evidence>
<feature type="compositionally biased region" description="Basic and acidic residues" evidence="11">
    <location>
        <begin position="123"/>
        <end position="145"/>
    </location>
</feature>
<feature type="region of interest" description="Disordered" evidence="11">
    <location>
        <begin position="697"/>
        <end position="721"/>
    </location>
</feature>
<dbReference type="GO" id="GO:0005524">
    <property type="term" value="F:ATP binding"/>
    <property type="evidence" value="ECO:0007669"/>
    <property type="project" value="UniProtKB-KW"/>
</dbReference>
<comment type="caution">
    <text evidence="14">The sequence shown here is derived from an EMBL/GenBank/DDBJ whole genome shotgun (WGS) entry which is preliminary data.</text>
</comment>
<dbReference type="InterPro" id="IPR027417">
    <property type="entry name" value="P-loop_NTPase"/>
</dbReference>
<gene>
    <name evidence="14" type="ORF">EW145_g835</name>
</gene>
<dbReference type="SMART" id="SM00490">
    <property type="entry name" value="HELICc"/>
    <property type="match status" value="1"/>
</dbReference>
<feature type="compositionally biased region" description="Basic residues" evidence="11">
    <location>
        <begin position="233"/>
        <end position="243"/>
    </location>
</feature>
<feature type="domain" description="Helicase ATP-binding" evidence="12">
    <location>
        <begin position="442"/>
        <end position="623"/>
    </location>
</feature>
<keyword evidence="7" id="KW-0067">ATP-binding</keyword>
<dbReference type="GO" id="GO:0000462">
    <property type="term" value="P:maturation of SSU-rRNA from tricistronic rRNA transcript (SSU-rRNA, 5.8S rRNA, LSU-rRNA)"/>
    <property type="evidence" value="ECO:0007669"/>
    <property type="project" value="TreeGrafter"/>
</dbReference>
<dbReference type="SUPFAM" id="SSF52540">
    <property type="entry name" value="P-loop containing nucleoside triphosphate hydrolases"/>
    <property type="match status" value="1"/>
</dbReference>
<dbReference type="Pfam" id="PF00271">
    <property type="entry name" value="Helicase_C"/>
    <property type="match status" value="1"/>
</dbReference>
<name>A0A4S4LIL0_9AGAM</name>
<feature type="compositionally biased region" description="Basic and acidic residues" evidence="11">
    <location>
        <begin position="47"/>
        <end position="68"/>
    </location>
</feature>
<dbReference type="GO" id="GO:1990904">
    <property type="term" value="C:ribonucleoprotein complex"/>
    <property type="evidence" value="ECO:0007669"/>
    <property type="project" value="UniProtKB-ARBA"/>
</dbReference>
<dbReference type="Gene3D" id="1.20.120.1080">
    <property type="match status" value="1"/>
</dbReference>
<keyword evidence="4" id="KW-0547">Nucleotide-binding</keyword>
<dbReference type="PROSITE" id="PS51194">
    <property type="entry name" value="HELICASE_CTER"/>
    <property type="match status" value="1"/>
</dbReference>
<feature type="compositionally biased region" description="Acidic residues" evidence="11">
    <location>
        <begin position="272"/>
        <end position="286"/>
    </location>
</feature>
<dbReference type="InterPro" id="IPR048333">
    <property type="entry name" value="HA2_WH"/>
</dbReference>